<evidence type="ECO:0000313" key="17">
    <source>
        <dbReference type="Proteomes" id="UP001605036"/>
    </source>
</evidence>
<evidence type="ECO:0000256" key="10">
    <source>
        <dbReference type="ARBA" id="ARBA00023303"/>
    </source>
</evidence>
<evidence type="ECO:0000256" key="13">
    <source>
        <dbReference type="SAM" id="Phobius"/>
    </source>
</evidence>
<keyword evidence="7 13" id="KW-1133">Transmembrane helix</keyword>
<name>A0ABD1YFN1_9MARC</name>
<evidence type="ECO:0000256" key="6">
    <source>
        <dbReference type="ARBA" id="ARBA00022958"/>
    </source>
</evidence>
<sequence length="1043" mass="114109">MSAVSLLFLFSPVPSLHVVAPSQVDVCRCRSGGRPRVIRGQKDSGVSKPRNRLAVKAGIGRYSGAVHGGNAQRGRRRRPTLRPEECDEHADDNDSIQGDRVDGIEETDAEPAIDHTDSYRRYLSELGIIEQNGGKEYQAPDIAKVTDGTIWVPIGTEGDLGYRHVDNGAVSNKVEEGGKETNGAWERGEGGGDGFAEEDKNKVKENRSGRGRRTRNNRVYLKESTASRSECESAAETVTSSQLISEKTPEEVDENVDSIRAQGDVKPSPSVQVTENDNLKGNGTLVSSRGEATVEGRKQRRKAKKKSPVNADVAEVERQVRVVDDEAEQPSATHALRTDQKRGLGRKDYAGGRPSDEVNVDLPSSVLAVNVIKEREETAMVQYTSETLVTGRETADSVAPVDDGSKWLLNQSMAVISDSMTDSVNVFEEEPYGASGFLSSELRNEILGERSEFVNDKVDTIVVEADTEKTMKNVVVDGIQLQTMNSTSVISRTITESSDEEFLAGPSPSIEKGPVAAMAMDIGDESVPVVEQAVQVVSKVVELPVQVASKVVELPAQVASKVVDQATQVGTLVVEQVAEILPDAVTEQVGQVVSHVVDLQAQFSDQVSLVTDQVLQDVTDQVLYVGQMIMVQVSEAGESVVDQVTATAEQVAQVAESVTSTANQVVEQVTATAEQVAQVAESVTSTANQVVEQVTEKVTDILSFDDDYESDSDDEFEAYKTTDDPAFRGSRGLANFVILQENQGVLTKIYDLYTYMLKQPLPKFAAAMFSAPIAVSLLFTLLYLPEYKGLAFDDTARDFFAATDVDSLTLQLSWRTMFQVFMFSVSLSTGLEPELAPLSPYTLVIANINALVAQLVFVFLSGAVFARLSQPAQPVRCSSVALVSTSPAQRKKENAIKVLMTRYVLAGPQPCELVDVKVDLTYKYNTSTRTGSYFRATQSLKLVRPEIAFLTHGMLVRHVIDSTSPLYQRTSEMLRKEDAVFSLSVVGLERSSMQSVFHVQHYCVCDDHVIWDAEFEDLILVNSKKDKRIVDHSRLSMWRPIEV</sequence>
<evidence type="ECO:0000256" key="12">
    <source>
        <dbReference type="SAM" id="MobiDB-lite"/>
    </source>
</evidence>
<keyword evidence="8 11" id="KW-0406">Ion transport</keyword>
<keyword evidence="3 11" id="KW-0633">Potassium transport</keyword>
<dbReference type="InterPro" id="IPR041647">
    <property type="entry name" value="IRK_C"/>
</dbReference>
<keyword evidence="4 11" id="KW-0812">Transmembrane</keyword>
<evidence type="ECO:0000313" key="16">
    <source>
        <dbReference type="EMBL" id="KAL2629599.1"/>
    </source>
</evidence>
<reference evidence="16 17" key="1">
    <citation type="submission" date="2024-09" db="EMBL/GenBank/DDBJ databases">
        <title>Chromosome-scale assembly of Riccia fluitans.</title>
        <authorList>
            <person name="Paukszto L."/>
            <person name="Sawicki J."/>
            <person name="Karawczyk K."/>
            <person name="Piernik-Szablinska J."/>
            <person name="Szczecinska M."/>
            <person name="Mazdziarz M."/>
        </authorList>
    </citation>
    <scope>NUCLEOTIDE SEQUENCE [LARGE SCALE GENOMIC DNA]</scope>
    <source>
        <strain evidence="16">Rf_01</strain>
        <tissue evidence="16">Aerial parts of the thallus</tissue>
    </source>
</reference>
<accession>A0ABD1YFN1</accession>
<feature type="compositionally biased region" description="Polar residues" evidence="12">
    <location>
        <begin position="236"/>
        <end position="245"/>
    </location>
</feature>
<dbReference type="GO" id="GO:0006813">
    <property type="term" value="P:potassium ion transport"/>
    <property type="evidence" value="ECO:0007669"/>
    <property type="project" value="UniProtKB-KW"/>
</dbReference>
<keyword evidence="17" id="KW-1185">Reference proteome</keyword>
<evidence type="ECO:0000256" key="1">
    <source>
        <dbReference type="ARBA" id="ARBA00004141"/>
    </source>
</evidence>
<keyword evidence="6 11" id="KW-0630">Potassium</keyword>
<feature type="domain" description="Inward rectifier potassium channel C-terminal" evidence="15">
    <location>
        <begin position="913"/>
        <end position="1036"/>
    </location>
</feature>
<comment type="subcellular location">
    <subcellularLocation>
        <location evidence="1 11">Membrane</location>
        <topology evidence="1 11">Multi-pass membrane protein</topology>
    </subcellularLocation>
</comment>
<feature type="compositionally biased region" description="Polar residues" evidence="12">
    <location>
        <begin position="269"/>
        <end position="287"/>
    </location>
</feature>
<evidence type="ECO:0000256" key="3">
    <source>
        <dbReference type="ARBA" id="ARBA00022538"/>
    </source>
</evidence>
<evidence type="ECO:0000256" key="14">
    <source>
        <dbReference type="SAM" id="SignalP"/>
    </source>
</evidence>
<evidence type="ECO:0000256" key="7">
    <source>
        <dbReference type="ARBA" id="ARBA00022989"/>
    </source>
</evidence>
<feature type="compositionally biased region" description="Basic and acidic residues" evidence="12">
    <location>
        <begin position="336"/>
        <end position="356"/>
    </location>
</feature>
<dbReference type="SUPFAM" id="SSF81296">
    <property type="entry name" value="E set domains"/>
    <property type="match status" value="1"/>
</dbReference>
<evidence type="ECO:0000256" key="2">
    <source>
        <dbReference type="ARBA" id="ARBA00022448"/>
    </source>
</evidence>
<dbReference type="GO" id="GO:0034702">
    <property type="term" value="C:monoatomic ion channel complex"/>
    <property type="evidence" value="ECO:0007669"/>
    <property type="project" value="UniProtKB-KW"/>
</dbReference>
<feature type="compositionally biased region" description="Basic and acidic residues" evidence="12">
    <location>
        <begin position="197"/>
        <end position="208"/>
    </location>
</feature>
<comment type="caution">
    <text evidence="16">The sequence shown here is derived from an EMBL/GenBank/DDBJ whole genome shotgun (WGS) entry which is preliminary data.</text>
</comment>
<keyword evidence="5 11" id="KW-0851">Voltage-gated channel</keyword>
<dbReference type="EMBL" id="JBHFFA010000004">
    <property type="protein sequence ID" value="KAL2629599.1"/>
    <property type="molecule type" value="Genomic_DNA"/>
</dbReference>
<evidence type="ECO:0000256" key="11">
    <source>
        <dbReference type="RuleBase" id="RU003822"/>
    </source>
</evidence>
<feature type="transmembrane region" description="Helical" evidence="13">
    <location>
        <begin position="843"/>
        <end position="866"/>
    </location>
</feature>
<dbReference type="PANTHER" id="PTHR11767">
    <property type="entry name" value="INWARD RECTIFIER POTASSIUM CHANNEL"/>
    <property type="match status" value="1"/>
</dbReference>
<evidence type="ECO:0000256" key="5">
    <source>
        <dbReference type="ARBA" id="ARBA00022882"/>
    </source>
</evidence>
<keyword evidence="2 11" id="KW-0813">Transport</keyword>
<dbReference type="Gene3D" id="2.60.40.1400">
    <property type="entry name" value="G protein-activated inward rectifier potassium channel 1"/>
    <property type="match status" value="1"/>
</dbReference>
<dbReference type="InterPro" id="IPR016449">
    <property type="entry name" value="K_chnl_inward-rec_Kir"/>
</dbReference>
<dbReference type="GO" id="GO:0034220">
    <property type="term" value="P:monoatomic ion transmembrane transport"/>
    <property type="evidence" value="ECO:0007669"/>
    <property type="project" value="UniProtKB-KW"/>
</dbReference>
<protein>
    <recommendedName>
        <fullName evidence="15">Inward rectifier potassium channel C-terminal domain-containing protein</fullName>
    </recommendedName>
</protein>
<dbReference type="InterPro" id="IPR013518">
    <property type="entry name" value="K_chnl_inward-rec_Kir_cyto"/>
</dbReference>
<keyword evidence="10 11" id="KW-0407">Ion channel</keyword>
<feature type="region of interest" description="Disordered" evidence="12">
    <location>
        <begin position="173"/>
        <end position="313"/>
    </location>
</feature>
<feature type="region of interest" description="Disordered" evidence="12">
    <location>
        <begin position="64"/>
        <end position="100"/>
    </location>
</feature>
<dbReference type="PANTHER" id="PTHR11767:SF114">
    <property type="entry name" value="INWARD RECTIFIER POTASSIUM CHANNEL C-TERMINAL DOMAIN-CONTAINING PROTEIN"/>
    <property type="match status" value="1"/>
</dbReference>
<keyword evidence="14" id="KW-0732">Signal</keyword>
<feature type="compositionally biased region" description="Acidic residues" evidence="12">
    <location>
        <begin position="85"/>
        <end position="94"/>
    </location>
</feature>
<evidence type="ECO:0000256" key="9">
    <source>
        <dbReference type="ARBA" id="ARBA00023136"/>
    </source>
</evidence>
<organism evidence="16 17">
    <name type="scientific">Riccia fluitans</name>
    <dbReference type="NCBI Taxonomy" id="41844"/>
    <lineage>
        <taxon>Eukaryota</taxon>
        <taxon>Viridiplantae</taxon>
        <taxon>Streptophyta</taxon>
        <taxon>Embryophyta</taxon>
        <taxon>Marchantiophyta</taxon>
        <taxon>Marchantiopsida</taxon>
        <taxon>Marchantiidae</taxon>
        <taxon>Marchantiales</taxon>
        <taxon>Ricciaceae</taxon>
        <taxon>Riccia</taxon>
    </lineage>
</organism>
<evidence type="ECO:0000256" key="4">
    <source>
        <dbReference type="ARBA" id="ARBA00022692"/>
    </source>
</evidence>
<comment type="similarity">
    <text evidence="11">Belongs to the inward rectifier-type potassium channel (TC 1.A.2.1) family.</text>
</comment>
<dbReference type="AlphaFoldDB" id="A0ABD1YFN1"/>
<feature type="region of interest" description="Disordered" evidence="12">
    <location>
        <begin position="325"/>
        <end position="357"/>
    </location>
</feature>
<dbReference type="Proteomes" id="UP001605036">
    <property type="component" value="Unassembled WGS sequence"/>
</dbReference>
<feature type="transmembrane region" description="Helical" evidence="13">
    <location>
        <begin position="764"/>
        <end position="784"/>
    </location>
</feature>
<gene>
    <name evidence="16" type="ORF">R1flu_014285</name>
</gene>
<dbReference type="Pfam" id="PF17655">
    <property type="entry name" value="IRK_C"/>
    <property type="match status" value="1"/>
</dbReference>
<proteinExistence type="inferred from homology"/>
<feature type="compositionally biased region" description="Basic residues" evidence="12">
    <location>
        <begin position="298"/>
        <end position="307"/>
    </location>
</feature>
<dbReference type="InterPro" id="IPR014756">
    <property type="entry name" value="Ig_E-set"/>
</dbReference>
<evidence type="ECO:0000259" key="15">
    <source>
        <dbReference type="Pfam" id="PF17655"/>
    </source>
</evidence>
<feature type="signal peptide" evidence="14">
    <location>
        <begin position="1"/>
        <end position="15"/>
    </location>
</feature>
<feature type="chain" id="PRO_5044845895" description="Inward rectifier potassium channel C-terminal domain-containing protein" evidence="14">
    <location>
        <begin position="16"/>
        <end position="1043"/>
    </location>
</feature>
<evidence type="ECO:0000256" key="8">
    <source>
        <dbReference type="ARBA" id="ARBA00023065"/>
    </source>
</evidence>
<keyword evidence="9 13" id="KW-0472">Membrane</keyword>